<keyword evidence="2" id="KW-1185">Reference proteome</keyword>
<dbReference type="NCBIfam" id="TIGR02242">
    <property type="entry name" value="tail_TIGR02242"/>
    <property type="match status" value="1"/>
</dbReference>
<evidence type="ECO:0000313" key="1">
    <source>
        <dbReference type="EMBL" id="PZF98613.1"/>
    </source>
</evidence>
<dbReference type="EMBL" id="POTX01000037">
    <property type="protein sequence ID" value="PZF98613.1"/>
    <property type="molecule type" value="Genomic_DNA"/>
</dbReference>
<reference evidence="1 2" key="1">
    <citation type="submission" date="2018-01" db="EMBL/GenBank/DDBJ databases">
        <title>Draft genome sequence of Jishengella endophytica.</title>
        <authorList>
            <person name="Sahin N."/>
            <person name="Ay H."/>
            <person name="Saygin H."/>
        </authorList>
    </citation>
    <scope>NUCLEOTIDE SEQUENCE [LARGE SCALE GENOMIC DNA]</scope>
    <source>
        <strain evidence="1 2">DSM 45430</strain>
    </source>
</reference>
<name>A0A2W2E0W4_9ACTN</name>
<dbReference type="Pfam" id="PF09684">
    <property type="entry name" value="Tail_P2_I"/>
    <property type="match status" value="1"/>
</dbReference>
<dbReference type="Proteomes" id="UP000248627">
    <property type="component" value="Unassembled WGS sequence"/>
</dbReference>
<proteinExistence type="predicted"/>
<organism evidence="1 2">
    <name type="scientific">Micromonospora endophytica</name>
    <dbReference type="NCBI Taxonomy" id="515350"/>
    <lineage>
        <taxon>Bacteria</taxon>
        <taxon>Bacillati</taxon>
        <taxon>Actinomycetota</taxon>
        <taxon>Actinomycetes</taxon>
        <taxon>Micromonosporales</taxon>
        <taxon>Micromonosporaceae</taxon>
        <taxon>Micromonospora</taxon>
    </lineage>
</organism>
<sequence>MMRGSVPGLVSPHPIGEQLPAVYLEDDFAQRFTAGLDEVLAPILLTLDCLDAYFDLELAPADFLDWLAGWVAAPVDADRPPQARRDLVRHAVQLHRWRGTARGVELALRVATGARVEVTDNGGVSWSATPTDAPGADETPQLRIRVHGEVDEALVRQVLAAAVPAHVRTTVEIRK</sequence>
<dbReference type="AlphaFoldDB" id="A0A2W2E0W4"/>
<gene>
    <name evidence="1" type="ORF">C1I93_08440</name>
</gene>
<dbReference type="InterPro" id="IPR011748">
    <property type="entry name" value="Unchr_phage_tail-like"/>
</dbReference>
<protein>
    <submittedName>
        <fullName evidence="1">Phage tail protein</fullName>
    </submittedName>
</protein>
<dbReference type="OrthoDB" id="370073at2"/>
<comment type="caution">
    <text evidence="1">The sequence shown here is derived from an EMBL/GenBank/DDBJ whole genome shotgun (WGS) entry which is preliminary data.</text>
</comment>
<accession>A0A2W2E0W4</accession>
<dbReference type="InterPro" id="IPR006521">
    <property type="entry name" value="Tail_protein_I"/>
</dbReference>
<evidence type="ECO:0000313" key="2">
    <source>
        <dbReference type="Proteomes" id="UP000248627"/>
    </source>
</evidence>